<dbReference type="Ensembl" id="ENSAMXT00005001804.1">
    <property type="protein sequence ID" value="ENSAMXP00005001621.1"/>
    <property type="gene ID" value="ENSAMXG00005000927.1"/>
</dbReference>
<organism evidence="2 3">
    <name type="scientific">Astyanax mexicanus</name>
    <name type="common">Blind cave fish</name>
    <name type="synonym">Astyanax fasciatus mexicanus</name>
    <dbReference type="NCBI Taxonomy" id="7994"/>
    <lineage>
        <taxon>Eukaryota</taxon>
        <taxon>Metazoa</taxon>
        <taxon>Chordata</taxon>
        <taxon>Craniata</taxon>
        <taxon>Vertebrata</taxon>
        <taxon>Euteleostomi</taxon>
        <taxon>Actinopterygii</taxon>
        <taxon>Neopterygii</taxon>
        <taxon>Teleostei</taxon>
        <taxon>Ostariophysi</taxon>
        <taxon>Characiformes</taxon>
        <taxon>Characoidei</taxon>
        <taxon>Acestrorhamphidae</taxon>
        <taxon>Acestrorhamphinae</taxon>
        <taxon>Astyanax</taxon>
    </lineage>
</organism>
<dbReference type="Proteomes" id="UP000694621">
    <property type="component" value="Unplaced"/>
</dbReference>
<protein>
    <recommendedName>
        <fullName evidence="4">SAM domain-containing protein</fullName>
    </recommendedName>
</protein>
<evidence type="ECO:0000256" key="1">
    <source>
        <dbReference type="SAM" id="MobiDB-lite"/>
    </source>
</evidence>
<sequence length="183" mass="19719">AHYGALRLPLSLAGSPELELARQPAAICPSAQRSALTGEEGPRVEENALTPDQLLSDCRASLHQDEAVGSDREPAQGSVPTEEGKNCSNEGDVASPQEIEQAKNGGGIKRADSVKSEEITQDPLLWSVSDVVSYFTAVGFPEQAVAFRTQVSLSQHSVELKSPKSHFLTKSNLVYFRLFIKSL</sequence>
<dbReference type="AlphaFoldDB" id="A0A8B9GXG6"/>
<feature type="region of interest" description="Disordered" evidence="1">
    <location>
        <begin position="65"/>
        <end position="109"/>
    </location>
</feature>
<proteinExistence type="predicted"/>
<reference evidence="2" key="1">
    <citation type="submission" date="2025-08" db="UniProtKB">
        <authorList>
            <consortium name="Ensembl"/>
        </authorList>
    </citation>
    <scope>IDENTIFICATION</scope>
</reference>
<evidence type="ECO:0008006" key="4">
    <source>
        <dbReference type="Google" id="ProtNLM"/>
    </source>
</evidence>
<evidence type="ECO:0000313" key="2">
    <source>
        <dbReference type="Ensembl" id="ENSAMXP00005001621.1"/>
    </source>
</evidence>
<name>A0A8B9GXG6_ASTMX</name>
<accession>A0A8B9GXG6</accession>
<feature type="compositionally biased region" description="Basic and acidic residues" evidence="1">
    <location>
        <begin position="65"/>
        <end position="74"/>
    </location>
</feature>
<evidence type="ECO:0000313" key="3">
    <source>
        <dbReference type="Proteomes" id="UP000694621"/>
    </source>
</evidence>
<feature type="region of interest" description="Disordered" evidence="1">
    <location>
        <begin position="31"/>
        <end position="53"/>
    </location>
</feature>